<keyword evidence="2" id="KW-1185">Reference proteome</keyword>
<dbReference type="Proteomes" id="UP001177140">
    <property type="component" value="Unassembled WGS sequence"/>
</dbReference>
<sequence>MQILALEAIYGENFIGLNREDGLRSFQINVHIDVPDKLVIYTKIGSFDGEVGGTGSEAMAATNNSNGFFYSFEVQYLPPIADSAGDRRVISESISPYVNLRSILNYNDDKCIEKFCQNLHECCICLSESAGTSKF</sequence>
<evidence type="ECO:0000313" key="1">
    <source>
        <dbReference type="EMBL" id="MCL7040247.1"/>
    </source>
</evidence>
<name>A0AA41VFC2_PAPNU</name>
<accession>A0AA41VFC2</accession>
<dbReference type="EMBL" id="JAJJMA010210149">
    <property type="protein sequence ID" value="MCL7040247.1"/>
    <property type="molecule type" value="Genomic_DNA"/>
</dbReference>
<comment type="caution">
    <text evidence="1">The sequence shown here is derived from an EMBL/GenBank/DDBJ whole genome shotgun (WGS) entry which is preliminary data.</text>
</comment>
<evidence type="ECO:0000313" key="2">
    <source>
        <dbReference type="Proteomes" id="UP001177140"/>
    </source>
</evidence>
<protein>
    <submittedName>
        <fullName evidence="1">Uncharacterized protein</fullName>
    </submittedName>
</protein>
<organism evidence="1 2">
    <name type="scientific">Papaver nudicaule</name>
    <name type="common">Iceland poppy</name>
    <dbReference type="NCBI Taxonomy" id="74823"/>
    <lineage>
        <taxon>Eukaryota</taxon>
        <taxon>Viridiplantae</taxon>
        <taxon>Streptophyta</taxon>
        <taxon>Embryophyta</taxon>
        <taxon>Tracheophyta</taxon>
        <taxon>Spermatophyta</taxon>
        <taxon>Magnoliopsida</taxon>
        <taxon>Ranunculales</taxon>
        <taxon>Papaveraceae</taxon>
        <taxon>Papaveroideae</taxon>
        <taxon>Papaver</taxon>
    </lineage>
</organism>
<dbReference type="AlphaFoldDB" id="A0AA41VFC2"/>
<reference evidence="1" key="1">
    <citation type="submission" date="2022-03" db="EMBL/GenBank/DDBJ databases">
        <title>A functionally conserved STORR gene fusion in Papaver species that diverged 16.8 million years ago.</title>
        <authorList>
            <person name="Catania T."/>
        </authorList>
    </citation>
    <scope>NUCLEOTIDE SEQUENCE</scope>
    <source>
        <strain evidence="1">S-191538</strain>
    </source>
</reference>
<gene>
    <name evidence="1" type="ORF">MKW94_028029</name>
</gene>
<proteinExistence type="predicted"/>